<proteinExistence type="predicted"/>
<feature type="compositionally biased region" description="Basic and acidic residues" evidence="2">
    <location>
        <begin position="189"/>
        <end position="205"/>
    </location>
</feature>
<evidence type="ECO:0000313" key="5">
    <source>
        <dbReference type="RefSeq" id="XP_048127556.1"/>
    </source>
</evidence>
<dbReference type="RefSeq" id="XP_048127558.1">
    <property type="nucleotide sequence ID" value="XM_048271601.1"/>
</dbReference>
<evidence type="ECO:0000313" key="6">
    <source>
        <dbReference type="RefSeq" id="XP_048127557.1"/>
    </source>
</evidence>
<name>A0ABM3GT97_9MYRT</name>
<feature type="coiled-coil region" evidence="1">
    <location>
        <begin position="300"/>
        <end position="327"/>
    </location>
</feature>
<feature type="compositionally biased region" description="Basic and acidic residues" evidence="2">
    <location>
        <begin position="222"/>
        <end position="243"/>
    </location>
</feature>
<reference evidence="5 6" key="1">
    <citation type="submission" date="2025-05" db="UniProtKB">
        <authorList>
            <consortium name="RefSeq"/>
        </authorList>
    </citation>
    <scope>IDENTIFICATION</scope>
    <source>
        <tissue evidence="5 6">Leaf</tissue>
    </source>
</reference>
<feature type="region of interest" description="Disordered" evidence="2">
    <location>
        <begin position="146"/>
        <end position="290"/>
    </location>
</feature>
<dbReference type="PROSITE" id="PS51840">
    <property type="entry name" value="C2_NT"/>
    <property type="match status" value="1"/>
</dbReference>
<dbReference type="RefSeq" id="XP_048127556.1">
    <property type="nucleotide sequence ID" value="XM_048271599.1"/>
</dbReference>
<feature type="region of interest" description="Disordered" evidence="2">
    <location>
        <begin position="1365"/>
        <end position="1392"/>
    </location>
</feature>
<dbReference type="PANTHER" id="PTHR47270:SF3">
    <property type="entry name" value="HYPOTETICAL PROTEIN"/>
    <property type="match status" value="1"/>
</dbReference>
<dbReference type="InterPro" id="IPR019448">
    <property type="entry name" value="NT-C2"/>
</dbReference>
<dbReference type="PANTHER" id="PTHR47270">
    <property type="entry name" value="PROTEIN MLP1-LIKE"/>
    <property type="match status" value="1"/>
</dbReference>
<dbReference type="Gene3D" id="1.10.287.1490">
    <property type="match status" value="1"/>
</dbReference>
<evidence type="ECO:0000256" key="2">
    <source>
        <dbReference type="SAM" id="MobiDB-lite"/>
    </source>
</evidence>
<dbReference type="Pfam" id="PF10358">
    <property type="entry name" value="NT-C2"/>
    <property type="match status" value="1"/>
</dbReference>
<dbReference type="RefSeq" id="XP_048127557.1">
    <property type="nucleotide sequence ID" value="XM_048271600.1"/>
</dbReference>
<sequence>MLRLHRNRPAKSGERLDFKLSQLKALQVPKGWDKLFVSVVSVETGKTIVKSSKALVRNGSCQWTETLAESVLVSHDDPSKELEDCLFKLVISMGSARSGILGEATINVKNYISSSVSVPISVPLKKCNYGTVLQVKIHCLTPRTKLRDDESKETNSQGNELNSNNLDGDFKSDMSGSTFTENAATSSNKELRSTWRPEHLARRETSFSSSASPQSFGSAENSLHREDLSPENQMRADKHDRSIGETSVRSLSVDGGNLINSSFQSNPPFSKSQNMDSGDQSHSKKEMLSVRVSGSSKDLLEAAEDTIEELSAEAKMWERHARKLMLDLDMVRKEFSDLCKNHQDLDMEFLAANTERASLRKEVEQIKLLLDNSLADQTTVDDLNGQKEAVSHIQKELEEEIRFLKETNADLTLQLSRSQESNIELVSVLQELEEMVEKQKLELENVAIVQSKFSDMEDSLLSNIAENKSLKTQLQQTQESEKGLLVKLQQMEKAFEDEKRKMDEKGGLEERLLEFEREYTSKLSDKEEEIAILEAKLTETLEEKHSRESADGGDEYLIKEIESLKEKVQELESDCNELTEENLDLLFKLKKLNNCLHIATDCMDGHKDEEVNEMLIANEKSNECMKMDAEDKDEEFRKESVEDRNEKRKVEEMLLLKEEEIEYLRECHTKLEALVSDLQKEKIELEEKLQIMQRESEITTKCLTDMQNDLVVLSSSVDSHVSANIILERKSSETGQENVALSMRIAELEAELSYLMDETEATQLELERSRALCDSLHDEISKLSFSSKKQKTQLEKEMKEMQIRWSEAQEECDHLKAERAQLQADVSSLAEECNSLQESNRKLKTQNVELHEELRSCLNGCSKKVETLEENISSLLDDVAAKERTFKLEIDGLLNENRKQKEQLAVGESMLNRIYADKTVEVENLRKEIEQLTNQISEIHEERERIVSDAADEVSKLCADKVELELALCETRSELQRKDRELNQEIEHLTNQISEILEERERIVSDAAEEISILCEDKAELEHALHETRSELQRKDCELNEMQEQNERKVNDLITELSASQENRKALQATEQRLSKLLENHKLREEKLRTNINELELRLTVCEYDRQQLMDESTNMKNDLQKFENFRDQLSALKNELTVTKCGREEAKALLQLVSKEFTDLKAEKNVLAEKISTLQELVNDLEDCRQSKVILEEKLQHMEGELMAKQAKCDEAVEVKNELNRIRREHKHCQRMTQQLEEQKDEYLRRARASEEELNSIKEEKRNQKHVNNTRNTGLSKAHMKVANSANEDSSPSKRDIRRKPVVKNVRQQAVKDQPKISNTRHHIEDAHISNSDAESFYDVGVDPRSKVSLLGNDFVDSAVAEDSDNIPLSRLPGGHPPPDSPRKATPEGEVVTRKKFERTRSRLESELRDIRERYLHMSLKYAEVEGQREELVMKLKSSQSAKRWFS</sequence>
<keyword evidence="4" id="KW-1185">Reference proteome</keyword>
<evidence type="ECO:0000259" key="3">
    <source>
        <dbReference type="PROSITE" id="PS51840"/>
    </source>
</evidence>
<evidence type="ECO:0000256" key="1">
    <source>
        <dbReference type="SAM" id="Coils"/>
    </source>
</evidence>
<feature type="region of interest" description="Disordered" evidence="2">
    <location>
        <begin position="1254"/>
        <end position="1319"/>
    </location>
</feature>
<feature type="compositionally biased region" description="Polar residues" evidence="2">
    <location>
        <begin position="258"/>
        <end position="278"/>
    </location>
</feature>
<keyword evidence="1" id="KW-0175">Coiled coil</keyword>
<feature type="compositionally biased region" description="Polar residues" evidence="2">
    <location>
        <begin position="154"/>
        <end position="166"/>
    </location>
</feature>
<feature type="compositionally biased region" description="Polar residues" evidence="2">
    <location>
        <begin position="174"/>
        <end position="188"/>
    </location>
</feature>
<feature type="compositionally biased region" description="Low complexity" evidence="2">
    <location>
        <begin position="206"/>
        <end position="219"/>
    </location>
</feature>
<feature type="coiled-coil region" evidence="1">
    <location>
        <begin position="668"/>
        <end position="695"/>
    </location>
</feature>
<dbReference type="Proteomes" id="UP000827889">
    <property type="component" value="Chromosome 10"/>
</dbReference>
<evidence type="ECO:0000313" key="4">
    <source>
        <dbReference type="Proteomes" id="UP000827889"/>
    </source>
</evidence>
<feature type="compositionally biased region" description="Basic and acidic residues" evidence="2">
    <location>
        <begin position="279"/>
        <end position="288"/>
    </location>
</feature>
<feature type="compositionally biased region" description="Basic and acidic residues" evidence="2">
    <location>
        <begin position="1254"/>
        <end position="1263"/>
    </location>
</feature>
<gene>
    <name evidence="5 6 7" type="primary">LOC115735074</name>
</gene>
<feature type="compositionally biased region" description="Basic and acidic residues" evidence="2">
    <location>
        <begin position="1382"/>
        <end position="1392"/>
    </location>
</feature>
<feature type="compositionally biased region" description="Polar residues" evidence="2">
    <location>
        <begin position="1267"/>
        <end position="1276"/>
    </location>
</feature>
<feature type="coiled-coil region" evidence="1">
    <location>
        <begin position="738"/>
        <end position="765"/>
    </location>
</feature>
<evidence type="ECO:0000313" key="7">
    <source>
        <dbReference type="RefSeq" id="XP_048127558.1"/>
    </source>
</evidence>
<protein>
    <submittedName>
        <fullName evidence="5 6">Myosin-9-like isoform X1</fullName>
    </submittedName>
</protein>
<feature type="coiled-coil region" evidence="1">
    <location>
        <begin position="485"/>
        <end position="588"/>
    </location>
</feature>
<accession>A0ABM3GT97</accession>
<feature type="coiled-coil region" evidence="1">
    <location>
        <begin position="380"/>
        <end position="449"/>
    </location>
</feature>
<dbReference type="GeneID" id="115735074"/>
<organism evidence="4 5">
    <name type="scientific">Rhodamnia argentea</name>
    <dbReference type="NCBI Taxonomy" id="178133"/>
    <lineage>
        <taxon>Eukaryota</taxon>
        <taxon>Viridiplantae</taxon>
        <taxon>Streptophyta</taxon>
        <taxon>Embryophyta</taxon>
        <taxon>Tracheophyta</taxon>
        <taxon>Spermatophyta</taxon>
        <taxon>Magnoliopsida</taxon>
        <taxon>eudicotyledons</taxon>
        <taxon>Gunneridae</taxon>
        <taxon>Pentapetalae</taxon>
        <taxon>rosids</taxon>
        <taxon>malvids</taxon>
        <taxon>Myrtales</taxon>
        <taxon>Myrtaceae</taxon>
        <taxon>Myrtoideae</taxon>
        <taxon>Myrteae</taxon>
        <taxon>Australasian group</taxon>
        <taxon>Rhodamnia</taxon>
    </lineage>
</organism>
<feature type="coiled-coil region" evidence="1">
    <location>
        <begin position="791"/>
        <end position="885"/>
    </location>
</feature>
<feature type="domain" description="C2 NT-type" evidence="3">
    <location>
        <begin position="6"/>
        <end position="141"/>
    </location>
</feature>